<feature type="transmembrane region" description="Helical" evidence="4">
    <location>
        <begin position="261"/>
        <end position="284"/>
    </location>
</feature>
<dbReference type="Gene3D" id="1.20.1250.20">
    <property type="entry name" value="MFS general substrate transporter like domains"/>
    <property type="match status" value="2"/>
</dbReference>
<keyword evidence="3 4" id="KW-0472">Membrane</keyword>
<dbReference type="Proteomes" id="UP000184050">
    <property type="component" value="Unassembled WGS sequence"/>
</dbReference>
<dbReference type="Pfam" id="PF07690">
    <property type="entry name" value="MFS_1"/>
    <property type="match status" value="1"/>
</dbReference>
<feature type="transmembrane region" description="Helical" evidence="4">
    <location>
        <begin position="87"/>
        <end position="105"/>
    </location>
</feature>
<dbReference type="OrthoDB" id="182417at2"/>
<evidence type="ECO:0000256" key="3">
    <source>
        <dbReference type="ARBA" id="ARBA00023136"/>
    </source>
</evidence>
<feature type="transmembrane region" description="Helical" evidence="4">
    <location>
        <begin position="20"/>
        <end position="42"/>
    </location>
</feature>
<feature type="transmembrane region" description="Helical" evidence="4">
    <location>
        <begin position="199"/>
        <end position="219"/>
    </location>
</feature>
<keyword evidence="2 4" id="KW-1133">Transmembrane helix</keyword>
<dbReference type="AlphaFoldDB" id="A0A1M6D2G9"/>
<feature type="domain" description="Major facilitator superfamily (MFS) profile" evidence="5">
    <location>
        <begin position="25"/>
        <end position="439"/>
    </location>
</feature>
<evidence type="ECO:0000313" key="7">
    <source>
        <dbReference type="Proteomes" id="UP000184050"/>
    </source>
</evidence>
<proteinExistence type="predicted"/>
<name>A0A1M6D2G9_9BACT</name>
<keyword evidence="7" id="KW-1185">Reference proteome</keyword>
<dbReference type="EMBL" id="FQZE01000004">
    <property type="protein sequence ID" value="SHI67198.1"/>
    <property type="molecule type" value="Genomic_DNA"/>
</dbReference>
<keyword evidence="1 4" id="KW-0812">Transmembrane</keyword>
<dbReference type="GO" id="GO:0022857">
    <property type="term" value="F:transmembrane transporter activity"/>
    <property type="evidence" value="ECO:0007669"/>
    <property type="project" value="InterPro"/>
</dbReference>
<feature type="transmembrane region" description="Helical" evidence="4">
    <location>
        <begin position="125"/>
        <end position="145"/>
    </location>
</feature>
<feature type="transmembrane region" description="Helical" evidence="4">
    <location>
        <begin position="348"/>
        <end position="372"/>
    </location>
</feature>
<organism evidence="6 7">
    <name type="scientific">Tangfeifania diversioriginum</name>
    <dbReference type="NCBI Taxonomy" id="1168035"/>
    <lineage>
        <taxon>Bacteria</taxon>
        <taxon>Pseudomonadati</taxon>
        <taxon>Bacteroidota</taxon>
        <taxon>Bacteroidia</taxon>
        <taxon>Marinilabiliales</taxon>
        <taxon>Prolixibacteraceae</taxon>
        <taxon>Tangfeifania</taxon>
    </lineage>
</organism>
<dbReference type="InterPro" id="IPR011701">
    <property type="entry name" value="MFS"/>
</dbReference>
<dbReference type="SUPFAM" id="SSF103473">
    <property type="entry name" value="MFS general substrate transporter"/>
    <property type="match status" value="1"/>
</dbReference>
<sequence>MRIKKHWNTIPFDPRKIPFFYGWVILFAAVFGVLVSAPGQTVGVSTFTDYLIDAIGINRNQLSTAYMIGTITSSFVLTWAGRMYDKYGARWTAMAASLLLAFVLAMLSQSDRLIGLFVTDTDSTIFSGTAIAVMLFLFFMLRFSGQGVLTMVSRNMLMQWFAARRGMVNGILSVFVALGFSITPLTFDWLIQGTSWRMAWLLMAGGVGIVFTLFAFFFFRDNPEDLGMLPDGEKHDAHKNDVTIKAFRQFNLSEARKTFTFWLYAIPLALYSLYITGFTFHLVSIFEAVDMDREKALAVFIPVSFLSVGISLVGGWISDSIRLKYLLYFVLSGELIALFSLGNLNDGIFYYGFILGHGMTSGLFNVLMTVTWPRFYGRKHLGGITGFVMSLIVFASALGPVLFSFSYTRLGSYSYAFFGFAFIIVILLLLAWKGNNPQDKLQNEKSFD</sequence>
<evidence type="ECO:0000259" key="5">
    <source>
        <dbReference type="PROSITE" id="PS50850"/>
    </source>
</evidence>
<dbReference type="PANTHER" id="PTHR11360:SF308">
    <property type="entry name" value="BLL3089 PROTEIN"/>
    <property type="match status" value="1"/>
</dbReference>
<reference evidence="6 7" key="1">
    <citation type="submission" date="2016-11" db="EMBL/GenBank/DDBJ databases">
        <authorList>
            <person name="Jaros S."/>
            <person name="Januszkiewicz K."/>
            <person name="Wedrychowicz H."/>
        </authorList>
    </citation>
    <scope>NUCLEOTIDE SEQUENCE [LARGE SCALE GENOMIC DNA]</scope>
    <source>
        <strain evidence="6 7">DSM 27063</strain>
    </source>
</reference>
<evidence type="ECO:0000256" key="4">
    <source>
        <dbReference type="SAM" id="Phobius"/>
    </source>
</evidence>
<dbReference type="PANTHER" id="PTHR11360">
    <property type="entry name" value="MONOCARBOXYLATE TRANSPORTER"/>
    <property type="match status" value="1"/>
</dbReference>
<feature type="transmembrane region" description="Helical" evidence="4">
    <location>
        <begin position="296"/>
        <end position="318"/>
    </location>
</feature>
<evidence type="ECO:0000256" key="1">
    <source>
        <dbReference type="ARBA" id="ARBA00022692"/>
    </source>
</evidence>
<feature type="transmembrane region" description="Helical" evidence="4">
    <location>
        <begin position="384"/>
        <end position="407"/>
    </location>
</feature>
<dbReference type="STRING" id="1168035.SAMN05444280_104169"/>
<feature type="transmembrane region" description="Helical" evidence="4">
    <location>
        <begin position="413"/>
        <end position="432"/>
    </location>
</feature>
<gene>
    <name evidence="6" type="ORF">SAMN05444280_104169</name>
</gene>
<dbReference type="InterPro" id="IPR050327">
    <property type="entry name" value="Proton-linked_MCT"/>
</dbReference>
<feature type="transmembrane region" description="Helical" evidence="4">
    <location>
        <begin position="325"/>
        <end position="342"/>
    </location>
</feature>
<dbReference type="PROSITE" id="PS50850">
    <property type="entry name" value="MFS"/>
    <property type="match status" value="1"/>
</dbReference>
<protein>
    <submittedName>
        <fullName evidence="6">Sugar phosphate permease</fullName>
    </submittedName>
</protein>
<dbReference type="RefSeq" id="WP_073165978.1">
    <property type="nucleotide sequence ID" value="NZ_FQZE01000004.1"/>
</dbReference>
<evidence type="ECO:0000256" key="2">
    <source>
        <dbReference type="ARBA" id="ARBA00022989"/>
    </source>
</evidence>
<dbReference type="InterPro" id="IPR020846">
    <property type="entry name" value="MFS_dom"/>
</dbReference>
<dbReference type="InterPro" id="IPR036259">
    <property type="entry name" value="MFS_trans_sf"/>
</dbReference>
<feature type="transmembrane region" description="Helical" evidence="4">
    <location>
        <begin position="166"/>
        <end position="187"/>
    </location>
</feature>
<feature type="transmembrane region" description="Helical" evidence="4">
    <location>
        <begin position="62"/>
        <end position="80"/>
    </location>
</feature>
<evidence type="ECO:0000313" key="6">
    <source>
        <dbReference type="EMBL" id="SHI67198.1"/>
    </source>
</evidence>
<accession>A0A1M6D2G9</accession>